<comment type="caution">
    <text evidence="9">The sequence shown here is derived from an EMBL/GenBank/DDBJ whole genome shotgun (WGS) entry which is preliminary data.</text>
</comment>
<dbReference type="PANTHER" id="PTHR43660:SF1">
    <property type="entry name" value="DIPEPTIDYL CARBOXYPEPTIDASE"/>
    <property type="match status" value="1"/>
</dbReference>
<evidence type="ECO:0000256" key="7">
    <source>
        <dbReference type="RuleBase" id="RU003435"/>
    </source>
</evidence>
<protein>
    <submittedName>
        <fullName evidence="9">M3 family metallopeptidase</fullName>
    </submittedName>
</protein>
<dbReference type="Pfam" id="PF01432">
    <property type="entry name" value="Peptidase_M3"/>
    <property type="match status" value="1"/>
</dbReference>
<evidence type="ECO:0000256" key="1">
    <source>
        <dbReference type="ARBA" id="ARBA00006040"/>
    </source>
</evidence>
<evidence type="ECO:0000256" key="5">
    <source>
        <dbReference type="ARBA" id="ARBA00022833"/>
    </source>
</evidence>
<dbReference type="RefSeq" id="WP_344697379.1">
    <property type="nucleotide sequence ID" value="NZ_BAABBR010000001.1"/>
</dbReference>
<evidence type="ECO:0000256" key="2">
    <source>
        <dbReference type="ARBA" id="ARBA00022670"/>
    </source>
</evidence>
<reference evidence="10" key="1">
    <citation type="journal article" date="2019" name="Int. J. Syst. Evol. Microbiol.">
        <title>The Global Catalogue of Microorganisms (GCM) 10K type strain sequencing project: providing services to taxonomists for standard genome sequencing and annotation.</title>
        <authorList>
            <consortium name="The Broad Institute Genomics Platform"/>
            <consortium name="The Broad Institute Genome Sequencing Center for Infectious Disease"/>
            <person name="Wu L."/>
            <person name="Ma J."/>
        </authorList>
    </citation>
    <scope>NUCLEOTIDE SEQUENCE [LARGE SCALE GENOMIC DNA]</scope>
    <source>
        <strain evidence="10">JCM 17564</strain>
    </source>
</reference>
<keyword evidence="5 7" id="KW-0862">Zinc</keyword>
<proteinExistence type="inferred from homology"/>
<dbReference type="InterPro" id="IPR024077">
    <property type="entry name" value="Neurolysin/TOP_dom2"/>
</dbReference>
<feature type="domain" description="Peptidase M3A/M3B catalytic" evidence="8">
    <location>
        <begin position="226"/>
        <end position="661"/>
    </location>
</feature>
<keyword evidence="3 7" id="KW-0479">Metal-binding</keyword>
<organism evidence="9 10">
    <name type="scientific">Sphingomonas rosea</name>
    <dbReference type="NCBI Taxonomy" id="335605"/>
    <lineage>
        <taxon>Bacteria</taxon>
        <taxon>Pseudomonadati</taxon>
        <taxon>Pseudomonadota</taxon>
        <taxon>Alphaproteobacteria</taxon>
        <taxon>Sphingomonadales</taxon>
        <taxon>Sphingomonadaceae</taxon>
        <taxon>Sphingomonas</taxon>
    </lineage>
</organism>
<evidence type="ECO:0000256" key="4">
    <source>
        <dbReference type="ARBA" id="ARBA00022801"/>
    </source>
</evidence>
<dbReference type="Gene3D" id="1.10.1370.40">
    <property type="match status" value="1"/>
</dbReference>
<dbReference type="Proteomes" id="UP001424459">
    <property type="component" value="Unassembled WGS sequence"/>
</dbReference>
<dbReference type="EMBL" id="BAABBR010000001">
    <property type="protein sequence ID" value="GAA4042408.1"/>
    <property type="molecule type" value="Genomic_DNA"/>
</dbReference>
<dbReference type="CDD" id="cd06456">
    <property type="entry name" value="M3A_DCP"/>
    <property type="match status" value="1"/>
</dbReference>
<dbReference type="Gene3D" id="1.10.1370.10">
    <property type="entry name" value="Neurolysin, domain 3"/>
    <property type="match status" value="1"/>
</dbReference>
<evidence type="ECO:0000313" key="10">
    <source>
        <dbReference type="Proteomes" id="UP001424459"/>
    </source>
</evidence>
<name>A0ABP7UGD0_9SPHN</name>
<keyword evidence="4 7" id="KW-0378">Hydrolase</keyword>
<dbReference type="InterPro" id="IPR024079">
    <property type="entry name" value="MetalloPept_cat_dom_sf"/>
</dbReference>
<evidence type="ECO:0000259" key="8">
    <source>
        <dbReference type="Pfam" id="PF01432"/>
    </source>
</evidence>
<comment type="cofactor">
    <cofactor evidence="7">
        <name>Zn(2+)</name>
        <dbReference type="ChEBI" id="CHEBI:29105"/>
    </cofactor>
    <text evidence="7">Binds 1 zinc ion.</text>
</comment>
<gene>
    <name evidence="9" type="ORF">GCM10022281_24500</name>
</gene>
<evidence type="ECO:0000256" key="3">
    <source>
        <dbReference type="ARBA" id="ARBA00022723"/>
    </source>
</evidence>
<dbReference type="InterPro" id="IPR034005">
    <property type="entry name" value="M3A_DCP"/>
</dbReference>
<comment type="similarity">
    <text evidence="1 7">Belongs to the peptidase M3 family.</text>
</comment>
<keyword evidence="2 7" id="KW-0645">Protease</keyword>
<evidence type="ECO:0000313" key="9">
    <source>
        <dbReference type="EMBL" id="GAA4042408.1"/>
    </source>
</evidence>
<dbReference type="SUPFAM" id="SSF55486">
    <property type="entry name" value="Metalloproteases ('zincins'), catalytic domain"/>
    <property type="match status" value="1"/>
</dbReference>
<dbReference type="InterPro" id="IPR001567">
    <property type="entry name" value="Pept_M3A_M3B_dom"/>
</dbReference>
<sequence length="664" mass="72753">MPNPLLQEWGGPAGSPDFAAIRADQFLPAIDEGIRLSRAELAAITGNPAAPTFANTVEALERSGAVLARVRRIFWTLSSAQADDAIHAIEADVSARLTAWGLEVSHDVALFERVATVWKTRETLTPEQARLVDNSYKGFVAGGAALDAAAKHRLAEISTRLSELGVIFGQNVLAATNETEILVADDESDGIPEDQCALGRAAAAARGLAGQHLFRADRGTYESLLTFADSRAVRERVWRAFTGRCQSGPYDNLPVIAEIVALRDEKARLLGYASYAQYALEDSMAKTPEAAAGLMDRVWRPGLVQARREAEALQQIVTRDGNDFELAAWDWRYFADRVRRERFAYDAAAVRSHLSLGKVRSAAFAAAERLYGLRFTRREDVAVYHPDVCAWSVDNADGTPLGLLFTDYLARPEKHGGAWMGSLRVQEKMDAAVRPIVYTVANFTRAEPEDDALLTLDEARTLFHEFGHALHALLSDVTYPSLAGTAVARDFVEFPSKLMEHWVASPEALRGFGIPDDLVEAIGRAETFGQGFATIEFLASAIVDLKLHQTQPPPTDIAAFERDTLAALGTPDAIGMRHRLAYFTHVFDGGYASAYYSYLWAEVLDADVFEAFTATGNLFDPELADRLRREVLAQGDARDPMTSFTAFRGRAPDEAALLRARSLA</sequence>
<dbReference type="Gene3D" id="3.40.390.10">
    <property type="entry name" value="Collagenase (Catalytic Domain)"/>
    <property type="match status" value="1"/>
</dbReference>
<dbReference type="InterPro" id="IPR045090">
    <property type="entry name" value="Pept_M3A_M3B"/>
</dbReference>
<evidence type="ECO:0000256" key="6">
    <source>
        <dbReference type="ARBA" id="ARBA00023049"/>
    </source>
</evidence>
<keyword evidence="10" id="KW-1185">Reference proteome</keyword>
<keyword evidence="6 7" id="KW-0482">Metalloprotease</keyword>
<dbReference type="PANTHER" id="PTHR43660">
    <property type="entry name" value="DIPEPTIDYL CARBOXYPEPTIDASE"/>
    <property type="match status" value="1"/>
</dbReference>
<accession>A0ABP7UGD0</accession>